<dbReference type="AlphaFoldDB" id="G9MZB7"/>
<sequence length="279" mass="32249">MSGFEIAGIVLRSFPIAINALEAHTKIAHRLGLFYKIRLEYKKWREDLEFHKLTFTTNLRKLLLPLVADEQKIKELLLSPGGDCWNEERIAELLQKRLQESYGVLAIDSEWTQRLLDNFVSEFNTRKYNRGINQHHQEQNTTGPDTFRSFVAKKGLQFLIYIFKLTKNDSIRKRLFNEVNECNGKLEALLKASNKDARLVNDRKPKHQSEDMDIAICDFWKKAKNVFQALASAWVCQCQQHGAKLLLQHRTEAKAELDIIVTGFNLSDLVVSQDQGFGK</sequence>
<dbReference type="PANTHER" id="PTHR35186">
    <property type="entry name" value="ANK_REP_REGION DOMAIN-CONTAINING PROTEIN"/>
    <property type="match status" value="1"/>
</dbReference>
<proteinExistence type="predicted"/>
<organism evidence="1 2">
    <name type="scientific">Hypocrea virens (strain Gv29-8 / FGSC 10586)</name>
    <name type="common">Gliocladium virens</name>
    <name type="synonym">Trichoderma virens</name>
    <dbReference type="NCBI Taxonomy" id="413071"/>
    <lineage>
        <taxon>Eukaryota</taxon>
        <taxon>Fungi</taxon>
        <taxon>Dikarya</taxon>
        <taxon>Ascomycota</taxon>
        <taxon>Pezizomycotina</taxon>
        <taxon>Sordariomycetes</taxon>
        <taxon>Hypocreomycetidae</taxon>
        <taxon>Hypocreales</taxon>
        <taxon>Hypocreaceae</taxon>
        <taxon>Trichoderma</taxon>
    </lineage>
</organism>
<name>G9MZB7_HYPVG</name>
<reference evidence="1 2" key="1">
    <citation type="journal article" date="2011" name="Genome Biol.">
        <title>Comparative genome sequence analysis underscores mycoparasitism as the ancestral life style of Trichoderma.</title>
        <authorList>
            <person name="Kubicek C.P."/>
            <person name="Herrera-Estrella A."/>
            <person name="Seidl-Seiboth V."/>
            <person name="Martinez D.A."/>
            <person name="Druzhinina I.S."/>
            <person name="Thon M."/>
            <person name="Zeilinger S."/>
            <person name="Casas-Flores S."/>
            <person name="Horwitz B.A."/>
            <person name="Mukherjee P.K."/>
            <person name="Mukherjee M."/>
            <person name="Kredics L."/>
            <person name="Alcaraz L.D."/>
            <person name="Aerts A."/>
            <person name="Antal Z."/>
            <person name="Atanasova L."/>
            <person name="Cervantes-Badillo M.G."/>
            <person name="Challacombe J."/>
            <person name="Chertkov O."/>
            <person name="McCluskey K."/>
            <person name="Coulpier F."/>
            <person name="Deshpande N."/>
            <person name="von Doehren H."/>
            <person name="Ebbole D.J."/>
            <person name="Esquivel-Naranjo E.U."/>
            <person name="Fekete E."/>
            <person name="Flipphi M."/>
            <person name="Glaser F."/>
            <person name="Gomez-Rodriguez E.Y."/>
            <person name="Gruber S."/>
            <person name="Han C."/>
            <person name="Henrissat B."/>
            <person name="Hermosa R."/>
            <person name="Hernandez-Onate M."/>
            <person name="Karaffa L."/>
            <person name="Kosti I."/>
            <person name="Le Crom S."/>
            <person name="Lindquist E."/>
            <person name="Lucas S."/>
            <person name="Luebeck M."/>
            <person name="Luebeck P.S."/>
            <person name="Margeot A."/>
            <person name="Metz B."/>
            <person name="Misra M."/>
            <person name="Nevalainen H."/>
            <person name="Omann M."/>
            <person name="Packer N."/>
            <person name="Perrone G."/>
            <person name="Uresti-Rivera E.E."/>
            <person name="Salamov A."/>
            <person name="Schmoll M."/>
            <person name="Seiboth B."/>
            <person name="Shapiro H."/>
            <person name="Sukno S."/>
            <person name="Tamayo-Ramos J.A."/>
            <person name="Tisch D."/>
            <person name="Wiest A."/>
            <person name="Wilkinson H.H."/>
            <person name="Zhang M."/>
            <person name="Coutinho P.M."/>
            <person name="Kenerley C.M."/>
            <person name="Monte E."/>
            <person name="Baker S.E."/>
            <person name="Grigoriev I.V."/>
        </authorList>
    </citation>
    <scope>NUCLEOTIDE SEQUENCE [LARGE SCALE GENOMIC DNA]</scope>
    <source>
        <strain evidence="2">Gv29-8 / FGSC 10586</strain>
    </source>
</reference>
<dbReference type="RefSeq" id="XP_013954173.1">
    <property type="nucleotide sequence ID" value="XM_014098698.1"/>
</dbReference>
<evidence type="ECO:0000313" key="2">
    <source>
        <dbReference type="Proteomes" id="UP000007115"/>
    </source>
</evidence>
<evidence type="ECO:0000313" key="1">
    <source>
        <dbReference type="EMBL" id="EHK19974.1"/>
    </source>
</evidence>
<dbReference type="GeneID" id="25794704"/>
<dbReference type="PANTHER" id="PTHR35186:SF4">
    <property type="entry name" value="PRION-INHIBITION AND PROPAGATION HELO DOMAIN-CONTAINING PROTEIN"/>
    <property type="match status" value="1"/>
</dbReference>
<dbReference type="EMBL" id="ABDF02000081">
    <property type="protein sequence ID" value="EHK19974.1"/>
    <property type="molecule type" value="Genomic_DNA"/>
</dbReference>
<dbReference type="OrthoDB" id="3565018at2759"/>
<gene>
    <name evidence="1" type="ORF">TRIVIDRAFT_47785</name>
</gene>
<dbReference type="VEuPathDB" id="FungiDB:TRIVIDRAFT_47785"/>
<dbReference type="Proteomes" id="UP000007115">
    <property type="component" value="Unassembled WGS sequence"/>
</dbReference>
<dbReference type="InParanoid" id="G9MZB7"/>
<comment type="caution">
    <text evidence="1">The sequence shown here is derived from an EMBL/GenBank/DDBJ whole genome shotgun (WGS) entry which is preliminary data.</text>
</comment>
<protein>
    <submittedName>
        <fullName evidence="1">Uncharacterized protein</fullName>
    </submittedName>
</protein>
<dbReference type="eggNOG" id="ENOG502SJ7D">
    <property type="taxonomic scope" value="Eukaryota"/>
</dbReference>
<keyword evidence="2" id="KW-1185">Reference proteome</keyword>
<accession>G9MZB7</accession>
<dbReference type="HOGENOM" id="CLU_089183_0_0_1"/>
<dbReference type="STRING" id="413071.G9MZB7"/>